<dbReference type="PANTHER" id="PTHR30474">
    <property type="entry name" value="CELL CYCLE PROTEIN"/>
    <property type="match status" value="1"/>
</dbReference>
<feature type="region of interest" description="Disordered" evidence="9">
    <location>
        <begin position="1"/>
        <end position="23"/>
    </location>
</feature>
<keyword evidence="12" id="KW-1185">Reference proteome</keyword>
<evidence type="ECO:0000313" key="11">
    <source>
        <dbReference type="EMBL" id="MCT2586551.1"/>
    </source>
</evidence>
<proteinExistence type="predicted"/>
<dbReference type="RefSeq" id="WP_260194378.1">
    <property type="nucleotide sequence ID" value="NZ_JAFFZE010000019.1"/>
</dbReference>
<evidence type="ECO:0000256" key="1">
    <source>
        <dbReference type="ARBA" id="ARBA00004141"/>
    </source>
</evidence>
<evidence type="ECO:0000313" key="12">
    <source>
        <dbReference type="Proteomes" id="UP001156441"/>
    </source>
</evidence>
<dbReference type="EC" id="2.4.99.28" evidence="7"/>
<name>A0ABT2JF96_9PSEU</name>
<gene>
    <name evidence="11" type="ORF">JT362_25850</name>
</gene>
<organism evidence="11 12">
    <name type="scientific">Actinophytocola gossypii</name>
    <dbReference type="NCBI Taxonomy" id="2812003"/>
    <lineage>
        <taxon>Bacteria</taxon>
        <taxon>Bacillati</taxon>
        <taxon>Actinomycetota</taxon>
        <taxon>Actinomycetes</taxon>
        <taxon>Pseudonocardiales</taxon>
        <taxon>Pseudonocardiaceae</taxon>
    </lineage>
</organism>
<evidence type="ECO:0000256" key="8">
    <source>
        <dbReference type="ARBA" id="ARBA00049902"/>
    </source>
</evidence>
<evidence type="ECO:0000256" key="10">
    <source>
        <dbReference type="SAM" id="Phobius"/>
    </source>
</evidence>
<feature type="transmembrane region" description="Helical" evidence="10">
    <location>
        <begin position="353"/>
        <end position="379"/>
    </location>
</feature>
<keyword evidence="6 10" id="KW-0472">Membrane</keyword>
<dbReference type="InterPro" id="IPR018365">
    <property type="entry name" value="Cell_cycle_FtsW-rel_CS"/>
</dbReference>
<feature type="transmembrane region" description="Helical" evidence="10">
    <location>
        <begin position="428"/>
        <end position="447"/>
    </location>
</feature>
<dbReference type="Proteomes" id="UP001156441">
    <property type="component" value="Unassembled WGS sequence"/>
</dbReference>
<keyword evidence="4" id="KW-0133">Cell shape</keyword>
<feature type="transmembrane region" description="Helical" evidence="10">
    <location>
        <begin position="58"/>
        <end position="76"/>
    </location>
</feature>
<feature type="transmembrane region" description="Helical" evidence="10">
    <location>
        <begin position="182"/>
        <end position="210"/>
    </location>
</feature>
<dbReference type="PROSITE" id="PS00428">
    <property type="entry name" value="FTSW_RODA_SPOVE"/>
    <property type="match status" value="1"/>
</dbReference>
<evidence type="ECO:0000256" key="2">
    <source>
        <dbReference type="ARBA" id="ARBA00004752"/>
    </source>
</evidence>
<comment type="subcellular location">
    <subcellularLocation>
        <location evidence="1">Membrane</location>
        <topology evidence="1">Multi-pass membrane protein</topology>
    </subcellularLocation>
</comment>
<comment type="caution">
    <text evidence="11">The sequence shown here is derived from an EMBL/GenBank/DDBJ whole genome shotgun (WGS) entry which is preliminary data.</text>
</comment>
<keyword evidence="3 10" id="KW-0812">Transmembrane</keyword>
<evidence type="ECO:0000256" key="7">
    <source>
        <dbReference type="ARBA" id="ARBA00044770"/>
    </source>
</evidence>
<feature type="transmembrane region" description="Helical" evidence="10">
    <location>
        <begin position="152"/>
        <end position="170"/>
    </location>
</feature>
<keyword evidence="5 10" id="KW-1133">Transmembrane helix</keyword>
<comment type="pathway">
    <text evidence="2">Cell wall biogenesis; peptidoglycan biosynthesis.</text>
</comment>
<reference evidence="11 12" key="1">
    <citation type="submission" date="2021-02" db="EMBL/GenBank/DDBJ databases">
        <title>Actinophytocola xerophila sp. nov., isolated from soil of cotton cropping field.</title>
        <authorList>
            <person name="Huang R."/>
            <person name="Chen X."/>
            <person name="Ge X."/>
            <person name="Liu W."/>
        </authorList>
    </citation>
    <scope>NUCLEOTIDE SEQUENCE [LARGE SCALE GENOMIC DNA]</scope>
    <source>
        <strain evidence="11 12">S1-96</strain>
    </source>
</reference>
<evidence type="ECO:0000256" key="9">
    <source>
        <dbReference type="SAM" id="MobiDB-lite"/>
    </source>
</evidence>
<dbReference type="InterPro" id="IPR001182">
    <property type="entry name" value="FtsW/RodA"/>
</dbReference>
<sequence length="482" mass="51616">MASPGPAGPPAQGSEQPGGSAPTRRGTELAMLAFAAGLMTGALMLVEVNQEQQLTMRLVWYGLAYLVLFAVAHAAVRRWAPYADPLILPCVALLNGIGLVMIYRIDLALTERFGSDDWSAAAPKQVLWTTIATGLFIAVLKFLPDHRTLSRYAYMFGLAGLVLLALPGMLPAQLSEVNGAKIWLRLGAFSIQPGEFAKILLMVFFAAFLVSKRDLFTVAGRRVLGIDLPRARDMGPILFAWGICVAIMVFEKDLGTALLFFGVVLALLYVATERFIWVGVGLTLFAVGCVLAYQLFGHVERRVESWLDPFGLYETGGYQLAQALFAFATGGMFGTGLGAGRPDMLLYQANSDFITAVIGEELGFIGLTALLLVYMILALRGLRSAVAVRDSFGKLLGGGLSFTLIMQIFLVVGGVTTLIPLTGITAPFLSAGGSSLLANYVLVALLLRISDAARRPQTGVKPKPVAQAPIAEAHTVMVERPS</sequence>
<evidence type="ECO:0000256" key="4">
    <source>
        <dbReference type="ARBA" id="ARBA00022960"/>
    </source>
</evidence>
<protein>
    <recommendedName>
        <fullName evidence="7">peptidoglycan glycosyltransferase</fullName>
        <ecNumber evidence="7">2.4.99.28</ecNumber>
    </recommendedName>
</protein>
<evidence type="ECO:0000256" key="6">
    <source>
        <dbReference type="ARBA" id="ARBA00023136"/>
    </source>
</evidence>
<evidence type="ECO:0000256" key="5">
    <source>
        <dbReference type="ARBA" id="ARBA00022989"/>
    </source>
</evidence>
<feature type="transmembrane region" description="Helical" evidence="10">
    <location>
        <begin position="400"/>
        <end position="422"/>
    </location>
</feature>
<evidence type="ECO:0000256" key="3">
    <source>
        <dbReference type="ARBA" id="ARBA00022692"/>
    </source>
</evidence>
<dbReference type="Pfam" id="PF01098">
    <property type="entry name" value="FTSW_RODA_SPOVE"/>
    <property type="match status" value="1"/>
</dbReference>
<feature type="transmembrane region" description="Helical" evidence="10">
    <location>
        <begin position="85"/>
        <end position="105"/>
    </location>
</feature>
<feature type="compositionally biased region" description="Low complexity" evidence="9">
    <location>
        <begin position="1"/>
        <end position="20"/>
    </location>
</feature>
<dbReference type="PANTHER" id="PTHR30474:SF3">
    <property type="entry name" value="PEPTIDOGLYCAN GLYCOSYLTRANSFERASE RODA"/>
    <property type="match status" value="1"/>
</dbReference>
<feature type="transmembrane region" description="Helical" evidence="10">
    <location>
        <begin position="276"/>
        <end position="296"/>
    </location>
</feature>
<comment type="catalytic activity">
    <reaction evidence="8">
        <text>[GlcNAc-(1-&gt;4)-Mur2Ac(oyl-L-Ala-gamma-D-Glu-L-Lys-D-Ala-D-Ala)](n)-di-trans,octa-cis-undecaprenyl diphosphate + beta-D-GlcNAc-(1-&gt;4)-Mur2Ac(oyl-L-Ala-gamma-D-Glu-L-Lys-D-Ala-D-Ala)-di-trans,octa-cis-undecaprenyl diphosphate = [GlcNAc-(1-&gt;4)-Mur2Ac(oyl-L-Ala-gamma-D-Glu-L-Lys-D-Ala-D-Ala)](n+1)-di-trans,octa-cis-undecaprenyl diphosphate + di-trans,octa-cis-undecaprenyl diphosphate + H(+)</text>
        <dbReference type="Rhea" id="RHEA:23708"/>
        <dbReference type="Rhea" id="RHEA-COMP:9602"/>
        <dbReference type="Rhea" id="RHEA-COMP:9603"/>
        <dbReference type="ChEBI" id="CHEBI:15378"/>
        <dbReference type="ChEBI" id="CHEBI:58405"/>
        <dbReference type="ChEBI" id="CHEBI:60033"/>
        <dbReference type="ChEBI" id="CHEBI:78435"/>
        <dbReference type="EC" id="2.4.99.28"/>
    </reaction>
</comment>
<dbReference type="EMBL" id="JAFFZE010000019">
    <property type="protein sequence ID" value="MCT2586551.1"/>
    <property type="molecule type" value="Genomic_DNA"/>
</dbReference>
<feature type="transmembrane region" description="Helical" evidence="10">
    <location>
        <begin position="29"/>
        <end position="46"/>
    </location>
</feature>
<accession>A0ABT2JF96</accession>
<feature type="transmembrane region" description="Helical" evidence="10">
    <location>
        <begin position="254"/>
        <end position="271"/>
    </location>
</feature>